<sequence>MRGKVAMVVVVAAMLSGGWGPERAFAAMSGSRHSLGTVQVTAALPTPPIWMAERDGHAIIVMAVIDPAPAGLPWRSARLDHLLDQAEAVVDAPELKLRLGLFGGLGAMATAVRHARYPDHGSLQQHLAPKVFAEVQQAEQYYNHGDVAFYRDRPSFAEDVLMDSALGQLGYRRHSPVVADLLKGFAARRVSEVRPVYQADLEQPTAYMRELLEDDDAAMPCLTALADFLDHHAGNLQARAEAWSEGDTDALARTDARAFDICRSSHFPATLLARHGVTDIDGHLMAVWRSAVIKASADHAVVFAWLPMGALSGAHDYLQALLSAGFQLRRW</sequence>
<organism evidence="1 2">
    <name type="scientific">Frateuria aurantia (strain ATCC 33424 / DSM 6220 / KCTC 2777 / LMG 1558 / NBRC 3245 / NCIMB 13370)</name>
    <name type="common">Acetobacter aurantius</name>
    <dbReference type="NCBI Taxonomy" id="767434"/>
    <lineage>
        <taxon>Bacteria</taxon>
        <taxon>Pseudomonadati</taxon>
        <taxon>Pseudomonadota</taxon>
        <taxon>Gammaproteobacteria</taxon>
        <taxon>Lysobacterales</taxon>
        <taxon>Rhodanobacteraceae</taxon>
        <taxon>Frateuria</taxon>
    </lineage>
</organism>
<dbReference type="STRING" id="767434.Fraau_1081"/>
<name>H8L3A6_FRAAD</name>
<keyword evidence="2" id="KW-1185">Reference proteome</keyword>
<dbReference type="eggNOG" id="COG3735">
    <property type="taxonomic scope" value="Bacteria"/>
</dbReference>
<accession>H8L3A6</accession>
<protein>
    <submittedName>
        <fullName evidence="1">GumN protein</fullName>
    </submittedName>
</protein>
<dbReference type="AlphaFoldDB" id="H8L3A6"/>
<dbReference type="EMBL" id="CP003350">
    <property type="protein sequence ID" value="AFC85542.1"/>
    <property type="molecule type" value="Genomic_DNA"/>
</dbReference>
<evidence type="ECO:0000313" key="1">
    <source>
        <dbReference type="EMBL" id="AFC85542.1"/>
    </source>
</evidence>
<evidence type="ECO:0000313" key="2">
    <source>
        <dbReference type="Proteomes" id="UP000005234"/>
    </source>
</evidence>
<dbReference type="RefSeq" id="WP_014402548.1">
    <property type="nucleotide sequence ID" value="NC_017033.1"/>
</dbReference>
<dbReference type="Pfam" id="PF01963">
    <property type="entry name" value="TraB_PrgY_gumN"/>
    <property type="match status" value="1"/>
</dbReference>
<proteinExistence type="predicted"/>
<gene>
    <name evidence="1" type="ordered locus">Fraau_1081</name>
</gene>
<dbReference type="KEGG" id="fau:Fraau_1081"/>
<dbReference type="Proteomes" id="UP000005234">
    <property type="component" value="Chromosome"/>
</dbReference>
<reference evidence="1" key="1">
    <citation type="submission" date="2012-02" db="EMBL/GenBank/DDBJ databases">
        <title>The complete genome of Frateuria aurantia DSM 6220.</title>
        <authorList>
            <consortium name="US DOE Joint Genome Institute (JGI-PGF)"/>
            <person name="Lucas S."/>
            <person name="Copeland A."/>
            <person name="Lapidus A."/>
            <person name="Glavina del Rio T."/>
            <person name="Dalin E."/>
            <person name="Tice H."/>
            <person name="Bruce D."/>
            <person name="Goodwin L."/>
            <person name="Pitluck S."/>
            <person name="Peters L."/>
            <person name="Ovchinnikova G."/>
            <person name="Teshima H."/>
            <person name="Kyrpides N."/>
            <person name="Mavromatis K."/>
            <person name="Ivanova N."/>
            <person name="Brettin T."/>
            <person name="Detter J.C."/>
            <person name="Han C."/>
            <person name="Larimer F."/>
            <person name="Land M."/>
            <person name="Hauser L."/>
            <person name="Markowitz V."/>
            <person name="Cheng J.-F."/>
            <person name="Hugenholtz P."/>
            <person name="Woyke T."/>
            <person name="Wu D."/>
            <person name="Brambilla E."/>
            <person name="Klenk H.-P."/>
            <person name="Eisen J.A."/>
        </authorList>
    </citation>
    <scope>NUCLEOTIDE SEQUENCE</scope>
    <source>
        <strain evidence="1">DSM 6220</strain>
    </source>
</reference>
<dbReference type="HOGENOM" id="CLU_073326_0_0_6"/>
<dbReference type="InterPro" id="IPR002816">
    <property type="entry name" value="TraB/PrgY/GumN_fam"/>
</dbReference>